<dbReference type="Proteomes" id="UP000002207">
    <property type="component" value="Chromosome"/>
</dbReference>
<dbReference type="InParanoid" id="C1F7Z0"/>
<gene>
    <name evidence="1" type="ordered locus">ACP_0033</name>
</gene>
<evidence type="ECO:0000313" key="2">
    <source>
        <dbReference type="Proteomes" id="UP000002207"/>
    </source>
</evidence>
<accession>C1F7Z0</accession>
<dbReference type="EMBL" id="CP001472">
    <property type="protein sequence ID" value="ACO31530.1"/>
    <property type="molecule type" value="Genomic_DNA"/>
</dbReference>
<reference evidence="1 2" key="1">
    <citation type="journal article" date="2009" name="Appl. Environ. Microbiol.">
        <title>Three genomes from the phylum Acidobacteria provide insight into the lifestyles of these microorganisms in soils.</title>
        <authorList>
            <person name="Ward N.L."/>
            <person name="Challacombe J.F."/>
            <person name="Janssen P.H."/>
            <person name="Henrissat B."/>
            <person name="Coutinho P.M."/>
            <person name="Wu M."/>
            <person name="Xie G."/>
            <person name="Haft D.H."/>
            <person name="Sait M."/>
            <person name="Badger J."/>
            <person name="Barabote R.D."/>
            <person name="Bradley B."/>
            <person name="Brettin T.S."/>
            <person name="Brinkac L.M."/>
            <person name="Bruce D."/>
            <person name="Creasy T."/>
            <person name="Daugherty S.C."/>
            <person name="Davidsen T.M."/>
            <person name="DeBoy R.T."/>
            <person name="Detter J.C."/>
            <person name="Dodson R.J."/>
            <person name="Durkin A.S."/>
            <person name="Ganapathy A."/>
            <person name="Gwinn-Giglio M."/>
            <person name="Han C.S."/>
            <person name="Khouri H."/>
            <person name="Kiss H."/>
            <person name="Kothari S.P."/>
            <person name="Madupu R."/>
            <person name="Nelson K.E."/>
            <person name="Nelson W.C."/>
            <person name="Paulsen I."/>
            <person name="Penn K."/>
            <person name="Ren Q."/>
            <person name="Rosovitz M.J."/>
            <person name="Selengut J.D."/>
            <person name="Shrivastava S."/>
            <person name="Sullivan S.A."/>
            <person name="Tapia R."/>
            <person name="Thompson L.S."/>
            <person name="Watkins K.L."/>
            <person name="Yang Q."/>
            <person name="Yu C."/>
            <person name="Zafar N."/>
            <person name="Zhou L."/>
            <person name="Kuske C.R."/>
        </authorList>
    </citation>
    <scope>NUCLEOTIDE SEQUENCE [LARGE SCALE GENOMIC DNA]</scope>
    <source>
        <strain evidence="2">ATCC 51196 / DSM 11244 / BCRC 80197 / JCM 7670 / NBRC 15755 / NCIMB 13165 / 161</strain>
    </source>
</reference>
<evidence type="ECO:0000313" key="1">
    <source>
        <dbReference type="EMBL" id="ACO31530.1"/>
    </source>
</evidence>
<dbReference type="HOGENOM" id="CLU_2598014_0_0_0"/>
<dbReference type="AlphaFoldDB" id="C1F7Z0"/>
<name>C1F7Z0_ACIC5</name>
<proteinExistence type="predicted"/>
<keyword evidence="2" id="KW-1185">Reference proteome</keyword>
<dbReference type="KEGG" id="aca:ACP_0033"/>
<organism evidence="1 2">
    <name type="scientific">Acidobacterium capsulatum (strain ATCC 51196 / DSM 11244 / BCRC 80197 / JCM 7670 / NBRC 15755 / NCIMB 13165 / 161)</name>
    <dbReference type="NCBI Taxonomy" id="240015"/>
    <lineage>
        <taxon>Bacteria</taxon>
        <taxon>Pseudomonadati</taxon>
        <taxon>Acidobacteriota</taxon>
        <taxon>Terriglobia</taxon>
        <taxon>Terriglobales</taxon>
        <taxon>Acidobacteriaceae</taxon>
        <taxon>Acidobacterium</taxon>
    </lineage>
</organism>
<protein>
    <submittedName>
        <fullName evidence="1">Uncharacterized protein</fullName>
    </submittedName>
</protein>
<sequence length="79" mass="8946">MFSKKLPEHSIESAEVARVFQPDAAPNDVLPFVSRFVENSHEILDCLPCLCRYISGHNFTVHHWNLTGNIKPAIGFYCS</sequence>
<dbReference type="STRING" id="240015.ACP_0033"/>